<dbReference type="AlphaFoldDB" id="A0A151NXR8"/>
<comment type="caution">
    <text evidence="1">The sequence shown here is derived from an EMBL/GenBank/DDBJ whole genome shotgun (WGS) entry which is preliminary data.</text>
</comment>
<keyword evidence="2" id="KW-1185">Reference proteome</keyword>
<accession>A0A151NXR8</accession>
<evidence type="ECO:0000313" key="1">
    <source>
        <dbReference type="EMBL" id="KYO41225.1"/>
    </source>
</evidence>
<proteinExistence type="predicted"/>
<organism evidence="1 2">
    <name type="scientific">Alligator mississippiensis</name>
    <name type="common">American alligator</name>
    <dbReference type="NCBI Taxonomy" id="8496"/>
    <lineage>
        <taxon>Eukaryota</taxon>
        <taxon>Metazoa</taxon>
        <taxon>Chordata</taxon>
        <taxon>Craniata</taxon>
        <taxon>Vertebrata</taxon>
        <taxon>Euteleostomi</taxon>
        <taxon>Archelosauria</taxon>
        <taxon>Archosauria</taxon>
        <taxon>Crocodylia</taxon>
        <taxon>Alligatoridae</taxon>
        <taxon>Alligatorinae</taxon>
        <taxon>Alligator</taxon>
    </lineage>
</organism>
<sequence>MHQLWQHRTEDRTWPLDQLVTVAEEHLADSQAWRMEDIALGEARDQCEEERDWWRDQEDQEFGDRLLALENRHMEALE</sequence>
<gene>
    <name evidence="1" type="ORF">Y1Q_0011065</name>
</gene>
<evidence type="ECO:0000313" key="2">
    <source>
        <dbReference type="Proteomes" id="UP000050525"/>
    </source>
</evidence>
<dbReference type="EMBL" id="AKHW03001657">
    <property type="protein sequence ID" value="KYO41225.1"/>
    <property type="molecule type" value="Genomic_DNA"/>
</dbReference>
<reference evidence="1 2" key="1">
    <citation type="journal article" date="2012" name="Genome Biol.">
        <title>Sequencing three crocodilian genomes to illuminate the evolution of archosaurs and amniotes.</title>
        <authorList>
            <person name="St John J.A."/>
            <person name="Braun E.L."/>
            <person name="Isberg S.R."/>
            <person name="Miles L.G."/>
            <person name="Chong A.Y."/>
            <person name="Gongora J."/>
            <person name="Dalzell P."/>
            <person name="Moran C."/>
            <person name="Bed'hom B."/>
            <person name="Abzhanov A."/>
            <person name="Burgess S.C."/>
            <person name="Cooksey A.M."/>
            <person name="Castoe T.A."/>
            <person name="Crawford N.G."/>
            <person name="Densmore L.D."/>
            <person name="Drew J.C."/>
            <person name="Edwards S.V."/>
            <person name="Faircloth B.C."/>
            <person name="Fujita M.K."/>
            <person name="Greenwold M.J."/>
            <person name="Hoffmann F.G."/>
            <person name="Howard J.M."/>
            <person name="Iguchi T."/>
            <person name="Janes D.E."/>
            <person name="Khan S.Y."/>
            <person name="Kohno S."/>
            <person name="de Koning A.J."/>
            <person name="Lance S.L."/>
            <person name="McCarthy F.M."/>
            <person name="McCormack J.E."/>
            <person name="Merchant M.E."/>
            <person name="Peterson D.G."/>
            <person name="Pollock D.D."/>
            <person name="Pourmand N."/>
            <person name="Raney B.J."/>
            <person name="Roessler K.A."/>
            <person name="Sanford J.R."/>
            <person name="Sawyer R.H."/>
            <person name="Schmidt C.J."/>
            <person name="Triplett E.W."/>
            <person name="Tuberville T.D."/>
            <person name="Venegas-Anaya M."/>
            <person name="Howard J.T."/>
            <person name="Jarvis E.D."/>
            <person name="Guillette L.J.Jr."/>
            <person name="Glenn T.C."/>
            <person name="Green R.E."/>
            <person name="Ray D.A."/>
        </authorList>
    </citation>
    <scope>NUCLEOTIDE SEQUENCE [LARGE SCALE GENOMIC DNA]</scope>
    <source>
        <strain evidence="1">KSC_2009_1</strain>
    </source>
</reference>
<dbReference type="Proteomes" id="UP000050525">
    <property type="component" value="Unassembled WGS sequence"/>
</dbReference>
<protein>
    <submittedName>
        <fullName evidence="1">Uncharacterized protein</fullName>
    </submittedName>
</protein>
<name>A0A151NXR8_ALLMI</name>